<evidence type="ECO:0000256" key="6">
    <source>
        <dbReference type="ARBA" id="ARBA00022692"/>
    </source>
</evidence>
<keyword evidence="5 13" id="KW-0808">Transferase</keyword>
<dbReference type="Proteomes" id="UP000749311">
    <property type="component" value="Unassembled WGS sequence"/>
</dbReference>
<protein>
    <recommendedName>
        <fullName evidence="9">Polyprenol-phosphate-mannose--protein mannosyltransferase</fullName>
    </recommendedName>
    <alternativeName>
        <fullName evidence="10">Protein O-mannosyltransferase</fullName>
    </alternativeName>
</protein>
<evidence type="ECO:0000256" key="8">
    <source>
        <dbReference type="ARBA" id="ARBA00023136"/>
    </source>
</evidence>
<keyword evidence="6 11" id="KW-0812">Transmembrane</keyword>
<dbReference type="PANTHER" id="PTHR10050">
    <property type="entry name" value="DOLICHYL-PHOSPHATE-MANNOSE--PROTEIN MANNOSYLTRANSFERASE"/>
    <property type="match status" value="1"/>
</dbReference>
<comment type="similarity">
    <text evidence="3">Belongs to the glycosyltransferase 39 family.</text>
</comment>
<feature type="transmembrane region" description="Helical" evidence="11">
    <location>
        <begin position="263"/>
        <end position="281"/>
    </location>
</feature>
<evidence type="ECO:0000256" key="1">
    <source>
        <dbReference type="ARBA" id="ARBA00004127"/>
    </source>
</evidence>
<evidence type="ECO:0000256" key="7">
    <source>
        <dbReference type="ARBA" id="ARBA00022989"/>
    </source>
</evidence>
<evidence type="ECO:0000259" key="12">
    <source>
        <dbReference type="Pfam" id="PF02366"/>
    </source>
</evidence>
<organism evidence="13 14">
    <name type="scientific">Brooklawnia cerclae</name>
    <dbReference type="NCBI Taxonomy" id="349934"/>
    <lineage>
        <taxon>Bacteria</taxon>
        <taxon>Bacillati</taxon>
        <taxon>Actinomycetota</taxon>
        <taxon>Actinomycetes</taxon>
        <taxon>Propionibacteriales</taxon>
        <taxon>Propionibacteriaceae</taxon>
        <taxon>Brooklawnia</taxon>
    </lineage>
</organism>
<feature type="transmembrane region" description="Helical" evidence="11">
    <location>
        <begin position="142"/>
        <end position="160"/>
    </location>
</feature>
<name>A0ABX0SIS7_9ACTN</name>
<evidence type="ECO:0000256" key="10">
    <source>
        <dbReference type="ARBA" id="ARBA00093644"/>
    </source>
</evidence>
<comment type="caution">
    <text evidence="13">The sequence shown here is derived from an EMBL/GenBank/DDBJ whole genome shotgun (WGS) entry which is preliminary data.</text>
</comment>
<feature type="transmembrane region" description="Helical" evidence="11">
    <location>
        <begin position="471"/>
        <end position="494"/>
    </location>
</feature>
<evidence type="ECO:0000256" key="11">
    <source>
        <dbReference type="SAM" id="Phobius"/>
    </source>
</evidence>
<evidence type="ECO:0000256" key="2">
    <source>
        <dbReference type="ARBA" id="ARBA00004922"/>
    </source>
</evidence>
<proteinExistence type="inferred from homology"/>
<reference evidence="13 14" key="1">
    <citation type="submission" date="2020-02" db="EMBL/GenBank/DDBJ databases">
        <title>Sequencing the genomes of 1000 actinobacteria strains.</title>
        <authorList>
            <person name="Klenk H.-P."/>
        </authorList>
    </citation>
    <scope>NUCLEOTIDE SEQUENCE [LARGE SCALE GENOMIC DNA]</scope>
    <source>
        <strain evidence="13 14">DSM 19609</strain>
    </source>
</reference>
<dbReference type="EMBL" id="JAAMOZ010000001">
    <property type="protein sequence ID" value="NIH57880.1"/>
    <property type="molecule type" value="Genomic_DNA"/>
</dbReference>
<feature type="transmembrane region" description="Helical" evidence="11">
    <location>
        <begin position="448"/>
        <end position="465"/>
    </location>
</feature>
<comment type="pathway">
    <text evidence="2">Protein modification; protein glycosylation.</text>
</comment>
<feature type="domain" description="ArnT-like N-terminal" evidence="12">
    <location>
        <begin position="55"/>
        <end position="212"/>
    </location>
</feature>
<evidence type="ECO:0000256" key="3">
    <source>
        <dbReference type="ARBA" id="ARBA00007222"/>
    </source>
</evidence>
<evidence type="ECO:0000313" key="14">
    <source>
        <dbReference type="Proteomes" id="UP000749311"/>
    </source>
</evidence>
<dbReference type="InterPro" id="IPR027005">
    <property type="entry name" value="PMT-like"/>
</dbReference>
<evidence type="ECO:0000256" key="9">
    <source>
        <dbReference type="ARBA" id="ARBA00093617"/>
    </source>
</evidence>
<keyword evidence="4" id="KW-0328">Glycosyltransferase</keyword>
<feature type="transmembrane region" description="Helical" evidence="11">
    <location>
        <begin position="47"/>
        <end position="66"/>
    </location>
</feature>
<keyword evidence="8 11" id="KW-0472">Membrane</keyword>
<gene>
    <name evidence="13" type="ORF">FB473_002525</name>
</gene>
<feature type="transmembrane region" description="Helical" evidence="11">
    <location>
        <begin position="200"/>
        <end position="217"/>
    </location>
</feature>
<feature type="transmembrane region" description="Helical" evidence="11">
    <location>
        <begin position="172"/>
        <end position="194"/>
    </location>
</feature>
<keyword evidence="14" id="KW-1185">Reference proteome</keyword>
<dbReference type="GO" id="GO:0016740">
    <property type="term" value="F:transferase activity"/>
    <property type="evidence" value="ECO:0007669"/>
    <property type="project" value="UniProtKB-KW"/>
</dbReference>
<dbReference type="PANTHER" id="PTHR10050:SF46">
    <property type="entry name" value="PROTEIN O-MANNOSYL-TRANSFERASE 2"/>
    <property type="match status" value="1"/>
</dbReference>
<feature type="transmembrane region" description="Helical" evidence="11">
    <location>
        <begin position="424"/>
        <end position="441"/>
    </location>
</feature>
<sequence length="548" mass="61238">MTTTLSGLIDRLPRVAWAERIRGTSQAPLMPTIERLDDAAVLRRDRVAAWVVTVAIGALTFFTRIVNLSRPANLVFDETYYAKDAWTLLHFGYEVDWPADANDQIVAGNTNGWEQTASFIVHPQLGKWLIAGGEYVFGMNSFGWRIASVIFGTLLVMATVRMARRLSRSTLVGGLAGFFLAMDGLTFVMSRTALLDVFEAAFTVMAVACFVADRDWFRHRLAEYLRKNGLVDLGGRFGPLLLFRPWRLASGVLFGLACGCKWNAMYVLAAVGVMSLIYDMASRKTAGAGPKAFRSMFIDAPLAFVQLVVTALLVYVATWWSWLTTDGGWARDYGRENPDDFWVRHLGDALGSLVHYHQQIFDFHTGDWIAEQTHVYEAHPAGWLVVGRVIGIDAVNDIKPGVDGCTATGSDTCLRVISGMGTPFLWWFAAIAIVIGLGLWILGRDWRFAVPLVAGLVPWLMWFPNADRPLFYFYAIMVIPFTATVLAMVLGKILGPADGGLRRRRGAMIVGTVVVIVVANFWFIYPILTDQLMTRTMWSLRMWFRSWI</sequence>
<evidence type="ECO:0000313" key="13">
    <source>
        <dbReference type="EMBL" id="NIH57880.1"/>
    </source>
</evidence>
<dbReference type="InterPro" id="IPR003342">
    <property type="entry name" value="ArnT-like_N"/>
</dbReference>
<keyword evidence="7 11" id="KW-1133">Transmembrane helix</keyword>
<evidence type="ECO:0000256" key="5">
    <source>
        <dbReference type="ARBA" id="ARBA00022679"/>
    </source>
</evidence>
<feature type="transmembrane region" description="Helical" evidence="11">
    <location>
        <begin position="302"/>
        <end position="322"/>
    </location>
</feature>
<comment type="subcellular location">
    <subcellularLocation>
        <location evidence="1">Endomembrane system</location>
        <topology evidence="1">Multi-pass membrane protein</topology>
    </subcellularLocation>
</comment>
<dbReference type="Pfam" id="PF02366">
    <property type="entry name" value="PMT"/>
    <property type="match status" value="1"/>
</dbReference>
<evidence type="ECO:0000256" key="4">
    <source>
        <dbReference type="ARBA" id="ARBA00022676"/>
    </source>
</evidence>
<accession>A0ABX0SIS7</accession>
<feature type="transmembrane region" description="Helical" evidence="11">
    <location>
        <begin position="506"/>
        <end position="528"/>
    </location>
</feature>